<proteinExistence type="predicted"/>
<comment type="caution">
    <text evidence="1">The sequence shown here is derived from an EMBL/GenBank/DDBJ whole genome shotgun (WGS) entry which is preliminary data.</text>
</comment>
<name>A0A2N3PV12_9PROT</name>
<evidence type="ECO:0000313" key="2">
    <source>
        <dbReference type="Proteomes" id="UP000233293"/>
    </source>
</evidence>
<dbReference type="AlphaFoldDB" id="A0A2N3PV12"/>
<reference evidence="2" key="1">
    <citation type="submission" date="2017-12" db="EMBL/GenBank/DDBJ databases">
        <title>Draft genome sequence of Telmatospirillum siberiense 26-4b1T, an acidotolerant peatland alphaproteobacterium potentially involved in sulfur cycling.</title>
        <authorList>
            <person name="Hausmann B."/>
            <person name="Pjevac P."/>
            <person name="Schreck K."/>
            <person name="Herbold C.W."/>
            <person name="Daims H."/>
            <person name="Wagner M."/>
            <person name="Pester M."/>
            <person name="Loy A."/>
        </authorList>
    </citation>
    <scope>NUCLEOTIDE SEQUENCE [LARGE SCALE GENOMIC DNA]</scope>
    <source>
        <strain evidence="2">26-4b1</strain>
    </source>
</reference>
<gene>
    <name evidence="1" type="ORF">CWS72_12940</name>
</gene>
<accession>A0A2N3PV12</accession>
<dbReference type="Proteomes" id="UP000233293">
    <property type="component" value="Unassembled WGS sequence"/>
</dbReference>
<sequence>MSWRSGSIALAKKQGDEQKMTISLRHDMNRLARRAGLMAGAASLAIFFGGFAKADIPLYGSGDFSASAALGTGFGAFAVPQANFGLGTYKAGTSDRVATHTPNWMEGFVKPELKLTYHNGDVGTIFGDFSAVAAGTVGRGDANFSTTTYGNPIQADFEEAYIGYANDMPFGNPGDTAILTVGRQAFSVGDNFLIGSGTGSVGQRGGYWLAPRTAFNGFGTLKLNADPVRADFFVLQNNVDQRLTRGYDYPKTQFGGVNAEYFITSGVAGADGATNYADRQFYIGLTYFNVFRADNGANNSGYFTNDQAAANGTTALAQGGDRDGMNVYSVRIGGNPFSGPPIIANASIYGEYVREVNNSASRKVNANAYYAEAGYAFPDFWAKPKISYRYAHFSGDKVSSYDSASQTKHAYDPMFYSAGPRDYGSWYMGEITGQYLLFNTNDDVHMINLTLQPTPTWKVMAIYYRFMLDQPAAYGISSRHYDDEINLVGEYAYSSSTNFAIVGGVAKAAAGARAALSAPDGTGLHDKAYVLEGSVTINF</sequence>
<evidence type="ECO:0000313" key="1">
    <source>
        <dbReference type="EMBL" id="PKU24227.1"/>
    </source>
</evidence>
<protein>
    <submittedName>
        <fullName evidence="1">Uncharacterized protein</fullName>
    </submittedName>
</protein>
<keyword evidence="2" id="KW-1185">Reference proteome</keyword>
<organism evidence="1 2">
    <name type="scientific">Telmatospirillum siberiense</name>
    <dbReference type="NCBI Taxonomy" id="382514"/>
    <lineage>
        <taxon>Bacteria</taxon>
        <taxon>Pseudomonadati</taxon>
        <taxon>Pseudomonadota</taxon>
        <taxon>Alphaproteobacteria</taxon>
        <taxon>Rhodospirillales</taxon>
        <taxon>Rhodospirillaceae</taxon>
        <taxon>Telmatospirillum</taxon>
    </lineage>
</organism>
<dbReference type="EMBL" id="PIUM01000013">
    <property type="protein sequence ID" value="PKU24227.1"/>
    <property type="molecule type" value="Genomic_DNA"/>
</dbReference>